<organism evidence="1 2">
    <name type="scientific">Sphaeroforma arctica JP610</name>
    <dbReference type="NCBI Taxonomy" id="667725"/>
    <lineage>
        <taxon>Eukaryota</taxon>
        <taxon>Ichthyosporea</taxon>
        <taxon>Ichthyophonida</taxon>
        <taxon>Sphaeroforma</taxon>
    </lineage>
</organism>
<evidence type="ECO:0000313" key="2">
    <source>
        <dbReference type="Proteomes" id="UP000054560"/>
    </source>
</evidence>
<reference evidence="1 2" key="1">
    <citation type="submission" date="2011-02" db="EMBL/GenBank/DDBJ databases">
        <title>The Genome Sequence of Sphaeroforma arctica JP610.</title>
        <authorList>
            <consortium name="The Broad Institute Genome Sequencing Platform"/>
            <person name="Russ C."/>
            <person name="Cuomo C."/>
            <person name="Young S.K."/>
            <person name="Zeng Q."/>
            <person name="Gargeya S."/>
            <person name="Alvarado L."/>
            <person name="Berlin A."/>
            <person name="Chapman S.B."/>
            <person name="Chen Z."/>
            <person name="Freedman E."/>
            <person name="Gellesch M."/>
            <person name="Goldberg J."/>
            <person name="Griggs A."/>
            <person name="Gujja S."/>
            <person name="Heilman E."/>
            <person name="Heiman D."/>
            <person name="Howarth C."/>
            <person name="Mehta T."/>
            <person name="Neiman D."/>
            <person name="Pearson M."/>
            <person name="Roberts A."/>
            <person name="Saif S."/>
            <person name="Shea T."/>
            <person name="Shenoy N."/>
            <person name="Sisk P."/>
            <person name="Stolte C."/>
            <person name="Sykes S."/>
            <person name="White J."/>
            <person name="Yandava C."/>
            <person name="Burger G."/>
            <person name="Gray M.W."/>
            <person name="Holland P.W.H."/>
            <person name="King N."/>
            <person name="Lang F.B.F."/>
            <person name="Roger A.J."/>
            <person name="Ruiz-Trillo I."/>
            <person name="Haas B."/>
            <person name="Nusbaum C."/>
            <person name="Birren B."/>
        </authorList>
    </citation>
    <scope>NUCLEOTIDE SEQUENCE [LARGE SCALE GENOMIC DNA]</scope>
    <source>
        <strain evidence="1 2">JP610</strain>
    </source>
</reference>
<dbReference type="AlphaFoldDB" id="A0A0L0F829"/>
<gene>
    <name evidence="1" type="ORF">SARC_14739</name>
</gene>
<protein>
    <submittedName>
        <fullName evidence="1">Uncharacterized protein</fullName>
    </submittedName>
</protein>
<dbReference type="RefSeq" id="XP_014146603.1">
    <property type="nucleotide sequence ID" value="XM_014291128.1"/>
</dbReference>
<proteinExistence type="predicted"/>
<dbReference type="GeneID" id="25915243"/>
<feature type="non-terminal residue" evidence="1">
    <location>
        <position position="91"/>
    </location>
</feature>
<name>A0A0L0F829_9EUKA</name>
<dbReference type="EMBL" id="KQ246635">
    <property type="protein sequence ID" value="KNC72701.1"/>
    <property type="molecule type" value="Genomic_DNA"/>
</dbReference>
<sequence>MFKRRTTKRGERSGPVPSVTQTQAVAAFSSVFQYGYPHESLATVLAPFTPGDPVLRHGVQFFHTVINLREKSGPLLDMLGVCESINHPPNH</sequence>
<keyword evidence="2" id="KW-1185">Reference proteome</keyword>
<evidence type="ECO:0000313" key="1">
    <source>
        <dbReference type="EMBL" id="KNC72701.1"/>
    </source>
</evidence>
<dbReference type="Proteomes" id="UP000054560">
    <property type="component" value="Unassembled WGS sequence"/>
</dbReference>
<accession>A0A0L0F829</accession>